<reference evidence="1 3" key="1">
    <citation type="submission" date="2015-09" db="EMBL/GenBank/DDBJ databases">
        <title>Identification and resolution of microdiversity through metagenomic sequencing of parallel consortia.</title>
        <authorList>
            <person name="Nelson W.C."/>
            <person name="Romine M.F."/>
            <person name="Lindemann S.R."/>
        </authorList>
    </citation>
    <scope>NUCLEOTIDE SEQUENCE [LARGE SCALE GENOMIC DNA]</scope>
    <source>
        <strain evidence="1">HL-109</strain>
    </source>
</reference>
<name>A0A0P7ZYZ7_9HYPH</name>
<reference evidence="2 4" key="2">
    <citation type="submission" date="2016-08" db="EMBL/GenBank/DDBJ databases">
        <authorList>
            <person name="Varghese N."/>
            <person name="Submissions Spin"/>
        </authorList>
    </citation>
    <scope>NUCLEOTIDE SEQUENCE [LARGE SCALE GENOMIC DNA]</scope>
    <source>
        <strain evidence="2 4">HL-109</strain>
    </source>
</reference>
<evidence type="ECO:0000313" key="3">
    <source>
        <dbReference type="Proteomes" id="UP000050497"/>
    </source>
</evidence>
<sequence>MQDGKFCIGQQVHMIADRSNIVRVHPDQLERIFEIVRIVPGERDGELQYHLRSTAEPHMRAASESQLQAV</sequence>
<comment type="caution">
    <text evidence="1">The sequence shown here is derived from an EMBL/GenBank/DDBJ whole genome shotgun (WGS) entry which is preliminary data.</text>
</comment>
<evidence type="ECO:0000313" key="1">
    <source>
        <dbReference type="EMBL" id="KPQ10198.1"/>
    </source>
</evidence>
<dbReference type="Proteomes" id="UP000050497">
    <property type="component" value="Unassembled WGS sequence"/>
</dbReference>
<dbReference type="Proteomes" id="UP000182800">
    <property type="component" value="Unassembled WGS sequence"/>
</dbReference>
<keyword evidence="4" id="KW-1185">Reference proteome</keyword>
<gene>
    <name evidence="2" type="ORF">GA0071312_1863</name>
    <name evidence="1" type="ORF">HLUCCO17_11410</name>
</gene>
<accession>A0A0P7ZYZ7</accession>
<dbReference type="AlphaFoldDB" id="A0A0P7ZYZ7"/>
<organism evidence="1 3">
    <name type="scientific">Saliniramus fredricksonii</name>
    <dbReference type="NCBI Taxonomy" id="1653334"/>
    <lineage>
        <taxon>Bacteria</taxon>
        <taxon>Pseudomonadati</taxon>
        <taxon>Pseudomonadota</taxon>
        <taxon>Alphaproteobacteria</taxon>
        <taxon>Hyphomicrobiales</taxon>
        <taxon>Salinarimonadaceae</taxon>
        <taxon>Saliniramus</taxon>
    </lineage>
</organism>
<protein>
    <submittedName>
        <fullName evidence="1">Uncharacterized protein</fullName>
    </submittedName>
</protein>
<proteinExistence type="predicted"/>
<evidence type="ECO:0000313" key="4">
    <source>
        <dbReference type="Proteomes" id="UP000182800"/>
    </source>
</evidence>
<dbReference type="EMBL" id="FMBM01000002">
    <property type="protein sequence ID" value="SCC80934.1"/>
    <property type="molecule type" value="Genomic_DNA"/>
</dbReference>
<dbReference type="EMBL" id="LJSX01000017">
    <property type="protein sequence ID" value="KPQ10198.1"/>
    <property type="molecule type" value="Genomic_DNA"/>
</dbReference>
<evidence type="ECO:0000313" key="2">
    <source>
        <dbReference type="EMBL" id="SCC80934.1"/>
    </source>
</evidence>